<evidence type="ECO:0000256" key="2">
    <source>
        <dbReference type="SAM" id="Phobius"/>
    </source>
</evidence>
<evidence type="ECO:0000313" key="4">
    <source>
        <dbReference type="EMBL" id="CDY67197.1"/>
    </source>
</evidence>
<dbReference type="Proteomes" id="UP000824890">
    <property type="component" value="Unassembled WGS sequence"/>
</dbReference>
<evidence type="ECO:0000313" key="6">
    <source>
        <dbReference type="Proteomes" id="UP000824890"/>
    </source>
</evidence>
<dbReference type="EMBL" id="LK035853">
    <property type="protein sequence ID" value="CDY67197.1"/>
    <property type="molecule type" value="Genomic_DNA"/>
</dbReference>
<feature type="transmembrane region" description="Helical" evidence="2">
    <location>
        <begin position="81"/>
        <end position="102"/>
    </location>
</feature>
<keyword evidence="2" id="KW-0472">Membrane</keyword>
<keyword evidence="2" id="KW-0812">Transmembrane</keyword>
<evidence type="ECO:0000313" key="5">
    <source>
        <dbReference type="EMBL" id="KAH0859660.1"/>
    </source>
</evidence>
<gene>
    <name evidence="4" type="primary">BnaUnng02050D</name>
    <name evidence="3" type="ORF">DARMORV10_C09P47000.1</name>
    <name evidence="4" type="ORF">GSBRNA2T00059745001</name>
    <name evidence="5" type="ORF">HID58_087921</name>
</gene>
<evidence type="ECO:0000256" key="1">
    <source>
        <dbReference type="SAM" id="MobiDB-lite"/>
    </source>
</evidence>
<organism evidence="4">
    <name type="scientific">Brassica napus</name>
    <name type="common">Rape</name>
    <dbReference type="NCBI Taxonomy" id="3708"/>
    <lineage>
        <taxon>Eukaryota</taxon>
        <taxon>Viridiplantae</taxon>
        <taxon>Streptophyta</taxon>
        <taxon>Embryophyta</taxon>
        <taxon>Tracheophyta</taxon>
        <taxon>Spermatophyta</taxon>
        <taxon>Magnoliopsida</taxon>
        <taxon>eudicotyledons</taxon>
        <taxon>Gunneridae</taxon>
        <taxon>Pentapetalae</taxon>
        <taxon>rosids</taxon>
        <taxon>malvids</taxon>
        <taxon>Brassicales</taxon>
        <taxon>Brassicaceae</taxon>
        <taxon>Brassiceae</taxon>
        <taxon>Brassica</taxon>
    </lineage>
</organism>
<keyword evidence="6" id="KW-1185">Reference proteome</keyword>
<dbReference type="EMBL" id="HG994373">
    <property type="protein sequence ID" value="CAF1762895.1"/>
    <property type="molecule type" value="Genomic_DNA"/>
</dbReference>
<accession>A0A078JP88</accession>
<reference evidence="4" key="2">
    <citation type="submission" date="2014-06" db="EMBL/GenBank/DDBJ databases">
        <authorList>
            <person name="Genoscope - CEA"/>
        </authorList>
    </citation>
    <scope>NUCLEOTIDE SEQUENCE</scope>
</reference>
<name>A0A078JP88_BRANA</name>
<dbReference type="Gramene" id="CDY67197">
    <property type="protein sequence ID" value="CDY67197"/>
    <property type="gene ID" value="GSBRNA2T00059745001"/>
</dbReference>
<dbReference type="PaxDb" id="3708-A0A078JP88"/>
<reference evidence="5 6" key="4">
    <citation type="submission" date="2021-05" db="EMBL/GenBank/DDBJ databases">
        <title>Genome Assembly of Synthetic Allotetraploid Brassica napus Reveals Homoeologous Exchanges between Subgenomes.</title>
        <authorList>
            <person name="Davis J.T."/>
        </authorList>
    </citation>
    <scope>NUCLEOTIDE SEQUENCE [LARGE SCALE GENOMIC DNA]</scope>
    <source>
        <strain evidence="6">cv. Da-Ae</strain>
        <tissue evidence="5">Seedling</tissue>
    </source>
</reference>
<reference evidence="3" key="3">
    <citation type="submission" date="2021-01" db="EMBL/GenBank/DDBJ databases">
        <authorList>
            <consortium name="Genoscope - CEA"/>
            <person name="William W."/>
        </authorList>
    </citation>
    <scope>NUCLEOTIDE SEQUENCE</scope>
</reference>
<evidence type="ECO:0000313" key="3">
    <source>
        <dbReference type="EMBL" id="CAF1762895.1"/>
    </source>
</evidence>
<protein>
    <submittedName>
        <fullName evidence="3">(rape) hypothetical protein</fullName>
    </submittedName>
    <submittedName>
        <fullName evidence="4">BnaUnng02050D protein</fullName>
    </submittedName>
</protein>
<dbReference type="EMBL" id="JAGKQM010000019">
    <property type="protein sequence ID" value="KAH0859660.1"/>
    <property type="molecule type" value="Genomic_DNA"/>
</dbReference>
<feature type="region of interest" description="Disordered" evidence="1">
    <location>
        <begin position="1"/>
        <end position="30"/>
    </location>
</feature>
<keyword evidence="2" id="KW-1133">Transmembrane helix</keyword>
<sequence length="165" mass="18047">MSRPTTTSSSPPPPTTNPRSPHLSSIPPFPQLSPPTPVITPWIPYLIPFTFGIKTTAATEESPWIPSSLSPSSDGLSTKVVVGNSIGGVSFPAIVIVVCIICKKKRKSDDKVFTMLSLSHPPGPKAGGLYDGHQQNGGHKTQYRRQIMFRRHHHHVSIHLHHRLS</sequence>
<dbReference type="Proteomes" id="UP001295469">
    <property type="component" value="Chromosome C09"/>
</dbReference>
<dbReference type="AlphaFoldDB" id="A0A078JP88"/>
<reference evidence="4" key="1">
    <citation type="journal article" date="2014" name="Science">
        <title>Plant genetics. Early allopolyploid evolution in the post-Neolithic Brassica napus oilseed genome.</title>
        <authorList>
            <person name="Chalhoub B."/>
            <person name="Denoeud F."/>
            <person name="Liu S."/>
            <person name="Parkin I.A."/>
            <person name="Tang H."/>
            <person name="Wang X."/>
            <person name="Chiquet J."/>
            <person name="Belcram H."/>
            <person name="Tong C."/>
            <person name="Samans B."/>
            <person name="Correa M."/>
            <person name="Da Silva C."/>
            <person name="Just J."/>
            <person name="Falentin C."/>
            <person name="Koh C.S."/>
            <person name="Le Clainche I."/>
            <person name="Bernard M."/>
            <person name="Bento P."/>
            <person name="Noel B."/>
            <person name="Labadie K."/>
            <person name="Alberti A."/>
            <person name="Charles M."/>
            <person name="Arnaud D."/>
            <person name="Guo H."/>
            <person name="Daviaud C."/>
            <person name="Alamery S."/>
            <person name="Jabbari K."/>
            <person name="Zhao M."/>
            <person name="Edger P.P."/>
            <person name="Chelaifa H."/>
            <person name="Tack D."/>
            <person name="Lassalle G."/>
            <person name="Mestiri I."/>
            <person name="Schnel N."/>
            <person name="Le Paslier M.C."/>
            <person name="Fan G."/>
            <person name="Renault V."/>
            <person name="Bayer P.E."/>
            <person name="Golicz A.A."/>
            <person name="Manoli S."/>
            <person name="Lee T.H."/>
            <person name="Thi V.H."/>
            <person name="Chalabi S."/>
            <person name="Hu Q."/>
            <person name="Fan C."/>
            <person name="Tollenaere R."/>
            <person name="Lu Y."/>
            <person name="Battail C."/>
            <person name="Shen J."/>
            <person name="Sidebottom C.H."/>
            <person name="Wang X."/>
            <person name="Canaguier A."/>
            <person name="Chauveau A."/>
            <person name="Berard A."/>
            <person name="Deniot G."/>
            <person name="Guan M."/>
            <person name="Liu Z."/>
            <person name="Sun F."/>
            <person name="Lim Y.P."/>
            <person name="Lyons E."/>
            <person name="Town C.D."/>
            <person name="Bancroft I."/>
            <person name="Wang X."/>
            <person name="Meng J."/>
            <person name="Ma J."/>
            <person name="Pires J.C."/>
            <person name="King G.J."/>
            <person name="Brunel D."/>
            <person name="Delourme R."/>
            <person name="Renard M."/>
            <person name="Aury J.M."/>
            <person name="Adams K.L."/>
            <person name="Batley J."/>
            <person name="Snowdon R.J."/>
            <person name="Tost J."/>
            <person name="Edwards D."/>
            <person name="Zhou Y."/>
            <person name="Hua W."/>
            <person name="Sharpe A.G."/>
            <person name="Paterson A.H."/>
            <person name="Guan C."/>
            <person name="Wincker P."/>
        </authorList>
    </citation>
    <scope>NUCLEOTIDE SEQUENCE [LARGE SCALE GENOMIC DNA]</scope>
</reference>
<proteinExistence type="predicted"/>